<organism evidence="1 2">
    <name type="scientific">Paenibacillus yonginensis</name>
    <dbReference type="NCBI Taxonomy" id="1462996"/>
    <lineage>
        <taxon>Bacteria</taxon>
        <taxon>Bacillati</taxon>
        <taxon>Bacillota</taxon>
        <taxon>Bacilli</taxon>
        <taxon>Bacillales</taxon>
        <taxon>Paenibacillaceae</taxon>
        <taxon>Paenibacillus</taxon>
    </lineage>
</organism>
<reference evidence="1 2" key="1">
    <citation type="submission" date="2016-01" db="EMBL/GenBank/DDBJ databases">
        <title>Complete Genome Sequence of Paenibacillus yonginensis DCY84, a novel Plant Growth-Promoting Bacteria with Elicitation of Induced Systemic Resistance.</title>
        <authorList>
            <person name="Kim Y.J."/>
            <person name="Yang D.C."/>
            <person name="Sukweenadhi J."/>
        </authorList>
    </citation>
    <scope>NUCLEOTIDE SEQUENCE [LARGE SCALE GENOMIC DNA]</scope>
    <source>
        <strain evidence="1 2">DCY84</strain>
    </source>
</reference>
<dbReference type="RefSeq" id="WP_068698889.1">
    <property type="nucleotide sequence ID" value="NZ_CP014167.1"/>
</dbReference>
<accession>A0A1B1N4G6</accession>
<gene>
    <name evidence="1" type="ORF">AWM70_18620</name>
</gene>
<sequence>MGSHFLIEAKTEWQKEWITTYYCDLFFDSLDKAMGAESTYEIHVLDQASLINENLERLHHRMSVIEEKNYIILEILQNLTRKNMERQVN</sequence>
<keyword evidence="2" id="KW-1185">Reference proteome</keyword>
<evidence type="ECO:0000313" key="1">
    <source>
        <dbReference type="EMBL" id="ANS76338.1"/>
    </source>
</evidence>
<name>A0A1B1N4G6_9BACL</name>
<dbReference type="EMBL" id="CP014167">
    <property type="protein sequence ID" value="ANS76338.1"/>
    <property type="molecule type" value="Genomic_DNA"/>
</dbReference>
<evidence type="ECO:0000313" key="2">
    <source>
        <dbReference type="Proteomes" id="UP000092573"/>
    </source>
</evidence>
<dbReference type="Proteomes" id="UP000092573">
    <property type="component" value="Chromosome"/>
</dbReference>
<proteinExistence type="predicted"/>
<dbReference type="AlphaFoldDB" id="A0A1B1N4G6"/>
<protein>
    <submittedName>
        <fullName evidence="1">Uncharacterized protein</fullName>
    </submittedName>
</protein>
<dbReference type="KEGG" id="pyg:AWM70_18620"/>